<dbReference type="InterPro" id="IPR049012">
    <property type="entry name" value="Mutator_transp_dom"/>
</dbReference>
<proteinExistence type="predicted"/>
<feature type="compositionally biased region" description="Polar residues" evidence="1">
    <location>
        <begin position="978"/>
        <end position="997"/>
    </location>
</feature>
<dbReference type="Pfam" id="PF20700">
    <property type="entry name" value="Mutator"/>
    <property type="match status" value="1"/>
</dbReference>
<feature type="region of interest" description="Disordered" evidence="1">
    <location>
        <begin position="955"/>
        <end position="997"/>
    </location>
</feature>
<evidence type="ECO:0000256" key="1">
    <source>
        <dbReference type="SAM" id="MobiDB-lite"/>
    </source>
</evidence>
<evidence type="ECO:0000259" key="3">
    <source>
        <dbReference type="Pfam" id="PF20700"/>
    </source>
</evidence>
<keyword evidence="5" id="KW-1185">Reference proteome</keyword>
<dbReference type="AlphaFoldDB" id="A0A226DRP4"/>
<evidence type="ECO:0000313" key="5">
    <source>
        <dbReference type="Proteomes" id="UP000198287"/>
    </source>
</evidence>
<feature type="region of interest" description="Disordered" evidence="1">
    <location>
        <begin position="1"/>
        <end position="25"/>
    </location>
</feature>
<dbReference type="OrthoDB" id="10069847at2759"/>
<dbReference type="InterPro" id="IPR019080">
    <property type="entry name" value="YqaJ_viral_recombinase"/>
</dbReference>
<dbReference type="InterPro" id="IPR051703">
    <property type="entry name" value="NF-kappa-B_Signaling_Reg"/>
</dbReference>
<dbReference type="PANTHER" id="PTHR46609:SF8">
    <property type="entry name" value="YQAJ VIRAL RECOMBINASE DOMAIN-CONTAINING PROTEIN"/>
    <property type="match status" value="1"/>
</dbReference>
<evidence type="ECO:0000313" key="4">
    <source>
        <dbReference type="EMBL" id="OXA47889.1"/>
    </source>
</evidence>
<organism evidence="4 5">
    <name type="scientific">Folsomia candida</name>
    <name type="common">Springtail</name>
    <dbReference type="NCBI Taxonomy" id="158441"/>
    <lineage>
        <taxon>Eukaryota</taxon>
        <taxon>Metazoa</taxon>
        <taxon>Ecdysozoa</taxon>
        <taxon>Arthropoda</taxon>
        <taxon>Hexapoda</taxon>
        <taxon>Collembola</taxon>
        <taxon>Entomobryomorpha</taxon>
        <taxon>Isotomoidea</taxon>
        <taxon>Isotomidae</taxon>
        <taxon>Proisotominae</taxon>
        <taxon>Folsomia</taxon>
    </lineage>
</organism>
<dbReference type="Pfam" id="PF09588">
    <property type="entry name" value="YqaJ"/>
    <property type="match status" value="1"/>
</dbReference>
<accession>A0A226DRP4</accession>
<dbReference type="SUPFAM" id="SSF52980">
    <property type="entry name" value="Restriction endonuclease-like"/>
    <property type="match status" value="1"/>
</dbReference>
<feature type="compositionally biased region" description="Polar residues" evidence="1">
    <location>
        <begin position="56"/>
        <end position="67"/>
    </location>
</feature>
<dbReference type="InterPro" id="IPR011335">
    <property type="entry name" value="Restrct_endonuc-II-like"/>
</dbReference>
<dbReference type="Proteomes" id="UP000198287">
    <property type="component" value="Unassembled WGS sequence"/>
</dbReference>
<dbReference type="InterPro" id="IPR011604">
    <property type="entry name" value="PDDEXK-like_dom_sf"/>
</dbReference>
<feature type="domain" description="Mutator-like transposase" evidence="3">
    <location>
        <begin position="135"/>
        <end position="488"/>
    </location>
</feature>
<gene>
    <name evidence="4" type="ORF">Fcan01_17325</name>
</gene>
<sequence length="997" mass="113360">MKRARLWGSLQSTPIPDTSEATRERSPVQLEFVDAQEMEPTFEEIGVSDNIELSPPASTRSQQLTPTRSLPFIRGKRLFRSSTSFYSESQVSPKTLEVNRSCLGKARTYGRSSEILQDPEIPNLATEPVAKLPEGRRLFTMTSLENMMEMAADHARVCNRPKWRIVSENRKGFLTTLSALCIRCKSTIAFDNDDGAKCLAVNTASAWAGNTTGAGYTILKHIFTAMDVPTIAFNSYIEHDKKLAEQIKNSWTQQLVENGQEEKGLAIELGQVDSDGTPWTWVYGDGQWSKRSYNHVGLALSGSAVIIGGLSRKPLFIGVRNKSCIICSRNGNKVHDGCFKNFKGLASEMETSIIREGFANSIEQHGLRYKKYIGDGDSSVHVAIKDVYITESYFTTVEKITCSIHGPRAMSRSLYGLAALSAPAHNYPVQYRQALKERIHLFGKFAKYMIGNHMEKAPITNSTSLAKDLRALHYHIFEDHSKCSTHVCDDGKIIVPMKYRKPTNVASNSPKLKKVPDGIQGHRFWTAISDIVNRFADLSPSLMQNKNTNIAELFQAHVNKFLQGRRTNVVMRGSYNKKVMEAGFSFLYGTTWYVELYRLVFDENPSDLWIQERSKDLKQAENRKSKPRKKRLRVALCTSTPLPPFFSRKQKINGDKDYGLHAERNDMSPDLLQEKLDELILQKSVSSPEEQWNVHLETIGQHSNPRYKDRRKGMLTASIAGKLLGLKDSTSNVGTLDGLLYPDDISNKPPIVWGHVNESKARSLYQQRLKWEDNDTEVEVSDAGLFVCLEFGVLGASPDGIVYDHGEEGIVEIKCPYTERYGLPGEVAKRKTNAFLDEYEENGTKHYRLRKSSHYYDQAVMQLHITRRIFCDLVVWTQGPMTRNELAGEDYPITKEGHLIRIRIYRDGETQKRWDKIRLKLTRFFLEDYGPELVDSRIDRNMGYRQPLYRKQKIDELADKKTNPQPPKMPRKRKCDSKQQVAKSQQPSTSKRAFNIQ</sequence>
<protein>
    <submittedName>
        <fullName evidence="4">Uncharacterized protein</fullName>
    </submittedName>
</protein>
<feature type="region of interest" description="Disordered" evidence="1">
    <location>
        <begin position="48"/>
        <end position="67"/>
    </location>
</feature>
<name>A0A226DRP4_FOLCA</name>
<reference evidence="4 5" key="1">
    <citation type="submission" date="2015-12" db="EMBL/GenBank/DDBJ databases">
        <title>The genome of Folsomia candida.</title>
        <authorList>
            <person name="Faddeeva A."/>
            <person name="Derks M.F."/>
            <person name="Anvar Y."/>
            <person name="Smit S."/>
            <person name="Van Straalen N."/>
            <person name="Roelofs D."/>
        </authorList>
    </citation>
    <scope>NUCLEOTIDE SEQUENCE [LARGE SCALE GENOMIC DNA]</scope>
    <source>
        <strain evidence="4 5">VU population</strain>
        <tissue evidence="4">Whole body</tissue>
    </source>
</reference>
<dbReference type="GO" id="GO:0006281">
    <property type="term" value="P:DNA repair"/>
    <property type="evidence" value="ECO:0007669"/>
    <property type="project" value="UniProtKB-ARBA"/>
</dbReference>
<dbReference type="PANTHER" id="PTHR46609">
    <property type="entry name" value="EXONUCLEASE, PHAGE-TYPE/RECB, C-TERMINAL DOMAIN-CONTAINING PROTEIN"/>
    <property type="match status" value="1"/>
</dbReference>
<evidence type="ECO:0000259" key="2">
    <source>
        <dbReference type="Pfam" id="PF09588"/>
    </source>
</evidence>
<feature type="domain" description="YqaJ viral recombinase" evidence="2">
    <location>
        <begin position="707"/>
        <end position="866"/>
    </location>
</feature>
<dbReference type="Gene3D" id="3.90.320.10">
    <property type="match status" value="1"/>
</dbReference>
<dbReference type="CDD" id="cd22343">
    <property type="entry name" value="PDDEXK_lambda_exonuclease-like"/>
    <property type="match status" value="1"/>
</dbReference>
<comment type="caution">
    <text evidence="4">The sequence shown here is derived from an EMBL/GenBank/DDBJ whole genome shotgun (WGS) entry which is preliminary data.</text>
</comment>
<dbReference type="EMBL" id="LNIX01000012">
    <property type="protein sequence ID" value="OXA47889.1"/>
    <property type="molecule type" value="Genomic_DNA"/>
</dbReference>